<keyword evidence="8" id="KW-0061">Asparagine biosynthesis</keyword>
<keyword evidence="5 9" id="KW-0067">ATP-binding</keyword>
<feature type="binding site" evidence="9">
    <location>
        <position position="126"/>
    </location>
    <ligand>
        <name>L-glutamine</name>
        <dbReference type="ChEBI" id="CHEBI:58359"/>
    </ligand>
</feature>
<dbReference type="Pfam" id="PF00733">
    <property type="entry name" value="Asn_synthase"/>
    <property type="match status" value="1"/>
</dbReference>
<evidence type="ECO:0000256" key="8">
    <source>
        <dbReference type="PIRSR" id="PIRSR001589-1"/>
    </source>
</evidence>
<keyword evidence="8" id="KW-0028">Amino-acid biosynthesis</keyword>
<feature type="binding site" evidence="9">
    <location>
        <position position="316"/>
    </location>
    <ligand>
        <name>ATP</name>
        <dbReference type="ChEBI" id="CHEBI:30616"/>
    </ligand>
</feature>
<reference evidence="12 13" key="1">
    <citation type="journal article" date="2014" name="BMC Genomics">
        <title>Comparative genomics of Bradyrhizobium japonicum CPAC 15 and Bradyrhizobium diazoefficiens CPAC 7: elite model strains for understanding symbiotic performance with soybean.</title>
        <authorList>
            <person name="Siqueira A.F."/>
            <person name="Ormeno-Orrillo E."/>
            <person name="Souza R.C."/>
            <person name="Rodrigues E.P."/>
            <person name="Almeida L.G."/>
            <person name="Barcellos F.G."/>
            <person name="Batista J.S."/>
            <person name="Nakatami A.S."/>
            <person name="Martinez-Romero E."/>
            <person name="Vasconcelos A.T."/>
            <person name="Hungria M."/>
        </authorList>
    </citation>
    <scope>NUCLEOTIDE SEQUENCE [LARGE SCALE GENOMIC DNA]</scope>
    <source>
        <strain evidence="12 13">SEMIA 5080</strain>
    </source>
</reference>
<dbReference type="InterPro" id="IPR017932">
    <property type="entry name" value="GATase_2_dom"/>
</dbReference>
<evidence type="ECO:0000256" key="4">
    <source>
        <dbReference type="ARBA" id="ARBA00022741"/>
    </source>
</evidence>
<dbReference type="PANTHER" id="PTHR43284:SF1">
    <property type="entry name" value="ASPARAGINE SYNTHETASE"/>
    <property type="match status" value="1"/>
</dbReference>
<feature type="domain" description="Glutamine amidotransferase type-2" evidence="11">
    <location>
        <begin position="23"/>
        <end position="239"/>
    </location>
</feature>
<dbReference type="GO" id="GO:0005524">
    <property type="term" value="F:ATP binding"/>
    <property type="evidence" value="ECO:0007669"/>
    <property type="project" value="UniProtKB-KW"/>
</dbReference>
<keyword evidence="4 9" id="KW-0547">Nucleotide-binding</keyword>
<comment type="pathway">
    <text evidence="1">Amino-acid biosynthesis; L-asparagine biosynthesis; L-asparagine from L-aspartate (L-Gln route): step 1/1.</text>
</comment>
<dbReference type="SUPFAM" id="SSF52402">
    <property type="entry name" value="Adenine nucleotide alpha hydrolases-like"/>
    <property type="match status" value="1"/>
</dbReference>
<evidence type="ECO:0000256" key="2">
    <source>
        <dbReference type="ARBA" id="ARBA00005752"/>
    </source>
</evidence>
<dbReference type="InterPro" id="IPR033738">
    <property type="entry name" value="AsnB_N"/>
</dbReference>
<evidence type="ECO:0000256" key="1">
    <source>
        <dbReference type="ARBA" id="ARBA00005187"/>
    </source>
</evidence>
<dbReference type="EC" id="6.3.5.4" evidence="3"/>
<dbReference type="NCBIfam" id="TIGR01536">
    <property type="entry name" value="asn_synth_AEB"/>
    <property type="match status" value="1"/>
</dbReference>
<protein>
    <recommendedName>
        <fullName evidence="3">asparagine synthase (glutamine-hydrolyzing)</fullName>
        <ecNumber evidence="3">6.3.5.4</ecNumber>
    </recommendedName>
</protein>
<dbReference type="PROSITE" id="PS51278">
    <property type="entry name" value="GATASE_TYPE_2"/>
    <property type="match status" value="1"/>
</dbReference>
<evidence type="ECO:0000256" key="3">
    <source>
        <dbReference type="ARBA" id="ARBA00012737"/>
    </source>
</evidence>
<evidence type="ECO:0000256" key="6">
    <source>
        <dbReference type="ARBA" id="ARBA00022962"/>
    </source>
</evidence>
<dbReference type="Pfam" id="PF13537">
    <property type="entry name" value="GATase_7"/>
    <property type="match status" value="1"/>
</dbReference>
<dbReference type="PIRSF" id="PIRSF001589">
    <property type="entry name" value="Asn_synthetase_glu-h"/>
    <property type="match status" value="1"/>
</dbReference>
<dbReference type="Gene3D" id="3.60.20.10">
    <property type="entry name" value="Glutamine Phosphoribosylpyrophosphate, subunit 1, domain 1"/>
    <property type="match status" value="1"/>
</dbReference>
<dbReference type="SUPFAM" id="SSF56235">
    <property type="entry name" value="N-terminal nucleophile aminohydrolases (Ntn hydrolases)"/>
    <property type="match status" value="1"/>
</dbReference>
<dbReference type="GO" id="GO:0004066">
    <property type="term" value="F:asparagine synthase (glutamine-hydrolyzing) activity"/>
    <property type="evidence" value="ECO:0007669"/>
    <property type="project" value="UniProtKB-EC"/>
</dbReference>
<dbReference type="GO" id="GO:0006529">
    <property type="term" value="P:asparagine biosynthetic process"/>
    <property type="evidence" value="ECO:0007669"/>
    <property type="project" value="UniProtKB-KW"/>
</dbReference>
<comment type="catalytic activity">
    <reaction evidence="7">
        <text>L-aspartate + L-glutamine + ATP + H2O = L-asparagine + L-glutamate + AMP + diphosphate + H(+)</text>
        <dbReference type="Rhea" id="RHEA:12228"/>
        <dbReference type="ChEBI" id="CHEBI:15377"/>
        <dbReference type="ChEBI" id="CHEBI:15378"/>
        <dbReference type="ChEBI" id="CHEBI:29985"/>
        <dbReference type="ChEBI" id="CHEBI:29991"/>
        <dbReference type="ChEBI" id="CHEBI:30616"/>
        <dbReference type="ChEBI" id="CHEBI:33019"/>
        <dbReference type="ChEBI" id="CHEBI:58048"/>
        <dbReference type="ChEBI" id="CHEBI:58359"/>
        <dbReference type="ChEBI" id="CHEBI:456215"/>
        <dbReference type="EC" id="6.3.5.4"/>
    </reaction>
</comment>
<dbReference type="InterPro" id="IPR006426">
    <property type="entry name" value="Asn_synth_AEB"/>
</dbReference>
<dbReference type="CDD" id="cd01991">
    <property type="entry name" value="Asn_synthase_B_C"/>
    <property type="match status" value="1"/>
</dbReference>
<organism evidence="12 13">
    <name type="scientific">Bradyrhizobium diazoefficiens SEMIA 5080</name>
    <dbReference type="NCBI Taxonomy" id="754504"/>
    <lineage>
        <taxon>Bacteria</taxon>
        <taxon>Pseudomonadati</taxon>
        <taxon>Pseudomonadota</taxon>
        <taxon>Alphaproteobacteria</taxon>
        <taxon>Hyphomicrobiales</taxon>
        <taxon>Nitrobacteraceae</taxon>
        <taxon>Bradyrhizobium</taxon>
    </lineage>
</organism>
<proteinExistence type="inferred from homology"/>
<feature type="active site" description="For GATase activity" evidence="8">
    <location>
        <position position="23"/>
    </location>
</feature>
<evidence type="ECO:0000313" key="13">
    <source>
        <dbReference type="Proteomes" id="UP000024900"/>
    </source>
</evidence>
<evidence type="ECO:0000259" key="11">
    <source>
        <dbReference type="PROSITE" id="PS51278"/>
    </source>
</evidence>
<evidence type="ECO:0000313" key="12">
    <source>
        <dbReference type="EMBL" id="KGJ66767.1"/>
    </source>
</evidence>
<keyword evidence="6 8" id="KW-0315">Glutamine amidotransferase</keyword>
<evidence type="ECO:0000256" key="9">
    <source>
        <dbReference type="PIRSR" id="PIRSR001589-2"/>
    </source>
</evidence>
<dbReference type="EMBL" id="ADOU02000005">
    <property type="protein sequence ID" value="KGJ66767.1"/>
    <property type="molecule type" value="Genomic_DNA"/>
</dbReference>
<feature type="site" description="Important for beta-aspartyl-AMP intermediate formation" evidence="10">
    <location>
        <position position="391"/>
    </location>
</feature>
<dbReference type="Proteomes" id="UP000024900">
    <property type="component" value="Unassembled WGS sequence"/>
</dbReference>
<comment type="caution">
    <text evidence="12">The sequence shown here is derived from an EMBL/GenBank/DDBJ whole genome shotgun (WGS) entry which is preliminary data.</text>
</comment>
<dbReference type="AlphaFoldDB" id="A0A837CBS6"/>
<dbReference type="InterPro" id="IPR029055">
    <property type="entry name" value="Ntn_hydrolases_N"/>
</dbReference>
<name>A0A837CBS6_9BRAD</name>
<comment type="similarity">
    <text evidence="2">Belongs to the asparagine synthetase family.</text>
</comment>
<dbReference type="InterPro" id="IPR051786">
    <property type="entry name" value="ASN_synthetase/amidase"/>
</dbReference>
<gene>
    <name evidence="12" type="ORF">BJA5080_03388</name>
</gene>
<dbReference type="InterPro" id="IPR014729">
    <property type="entry name" value="Rossmann-like_a/b/a_fold"/>
</dbReference>
<accession>A0A837CBS6</accession>
<evidence type="ECO:0000256" key="5">
    <source>
        <dbReference type="ARBA" id="ARBA00022840"/>
    </source>
</evidence>
<evidence type="ECO:0000256" key="10">
    <source>
        <dbReference type="PIRSR" id="PIRSR001589-3"/>
    </source>
</evidence>
<sequence>MQGRASCRGYHLIVVEVKASSMCGIFGWALGAAKRQDRKTLIDLTDRMFHRGPDGSGYWLQETSDERFQIGFGHRRLSIIDIGGGGQPMSSEDGRFTLIFNGEIYNYLELRQELVALGHRFRTNSDTEVLIEAFRAWHFDAVGRFRGMFGFALWDEAEQRLVLARDAFGKKPLFLAELQGGLLFGSEIEPLVRFPGFSRAFDSEALGHYLLNRYVPGPLTFFRAVRKLQPGHYAVWQNGTLKTTRYFTPPVATTVPDVKSFGDAVRLFEGTFDEAVRIRMRSDAPFGAYLSGGVDSSAVVATMVKHSTGPVRTFSVGFREVEYSELDHARAVAGQFGTFHNELFVEPDAFMEHWSTAVLRRGAPVSETSDVPIFMLSEMASSSVKMVLTGEGADELMGGYAKHRAERWIGLYQWLMPHLLHERVIHPLVRSLPYGMRRVKILALAAGERDLVNRMRVWFGGTSVAEAEAMLGRRLSAAPPDVYPYSSGLESSLRRALFFDQTSWLPDDLLERGDRMMMAGSIEGRMPFMDTMLAGVVARFPDEFLTGGKGGKTVLRAAMDKILPQSILRRKKVGFRVPVGEWFRGPYQDFVQDMLVSESSSVARMISGSKLRRLVAEHLSGRQNHEKVLWSMINLEMFLRTFKIST</sequence>
<dbReference type="PANTHER" id="PTHR43284">
    <property type="entry name" value="ASPARAGINE SYNTHETASE (GLUTAMINE-HYDROLYZING)"/>
    <property type="match status" value="1"/>
</dbReference>
<dbReference type="GO" id="GO:0005829">
    <property type="term" value="C:cytosol"/>
    <property type="evidence" value="ECO:0007669"/>
    <property type="project" value="TreeGrafter"/>
</dbReference>
<dbReference type="Gene3D" id="3.40.50.620">
    <property type="entry name" value="HUPs"/>
    <property type="match status" value="1"/>
</dbReference>
<evidence type="ECO:0000256" key="7">
    <source>
        <dbReference type="ARBA" id="ARBA00048741"/>
    </source>
</evidence>
<dbReference type="CDD" id="cd00712">
    <property type="entry name" value="AsnB"/>
    <property type="match status" value="1"/>
</dbReference>
<dbReference type="InterPro" id="IPR001962">
    <property type="entry name" value="Asn_synthase"/>
</dbReference>